<keyword evidence="2" id="KW-1185">Reference proteome</keyword>
<evidence type="ECO:0000313" key="2">
    <source>
        <dbReference type="Proteomes" id="UP000004619"/>
    </source>
</evidence>
<comment type="caution">
    <text evidence="1">The sequence shown here is derived from an EMBL/GenBank/DDBJ whole genome shotgun (WGS) entry which is preliminary data.</text>
</comment>
<proteinExistence type="predicted"/>
<protein>
    <submittedName>
        <fullName evidence="1">Uncharacterized protein</fullName>
    </submittedName>
</protein>
<name>C7H2K4_FAED2</name>
<dbReference type="HOGENOM" id="CLU_2879202_0_0_9"/>
<evidence type="ECO:0000313" key="1">
    <source>
        <dbReference type="EMBL" id="EEU97917.1"/>
    </source>
</evidence>
<dbReference type="EMBL" id="ACOP02000008">
    <property type="protein sequence ID" value="EEU97917.1"/>
    <property type="molecule type" value="Genomic_DNA"/>
</dbReference>
<sequence length="63" mass="6802">MGCSGCWAADRSVYNTPAGMQKLQFSGRADGAEYRTSAIIAQIPKKNSPERGIFSWRPAGVIP</sequence>
<accession>C7H2K4</accession>
<gene>
    <name evidence="1" type="ORF">FAEPRAA2165_00502</name>
</gene>
<dbReference type="AlphaFoldDB" id="C7H2K4"/>
<reference evidence="1" key="1">
    <citation type="submission" date="2009-08" db="EMBL/GenBank/DDBJ databases">
        <authorList>
            <person name="Weinstock G."/>
            <person name="Sodergren E."/>
            <person name="Clifton S."/>
            <person name="Fulton L."/>
            <person name="Fulton B."/>
            <person name="Courtney L."/>
            <person name="Fronick C."/>
            <person name="Harrison M."/>
            <person name="Strong C."/>
            <person name="Farmer C."/>
            <person name="Delahaunty K."/>
            <person name="Markovic C."/>
            <person name="Hall O."/>
            <person name="Minx P."/>
            <person name="Tomlinson C."/>
            <person name="Mitreva M."/>
            <person name="Nelson J."/>
            <person name="Hou S."/>
            <person name="Wollam A."/>
            <person name="Pepin K.H."/>
            <person name="Johnson M."/>
            <person name="Bhonagiri V."/>
            <person name="Nash W.E."/>
            <person name="Warren W."/>
            <person name="Chinwalla A."/>
            <person name="Mardis E.R."/>
            <person name="Wilson R.K."/>
        </authorList>
    </citation>
    <scope>NUCLEOTIDE SEQUENCE [LARGE SCALE GENOMIC DNA]</scope>
    <source>
        <strain evidence="1">A2-165</strain>
    </source>
</reference>
<organism evidence="1 2">
    <name type="scientific">Faecalibacterium duncaniae (strain DSM 17677 / JCM 31915 / A2-165)</name>
    <name type="common">Faecalibacterium prausnitzii</name>
    <dbReference type="NCBI Taxonomy" id="411483"/>
    <lineage>
        <taxon>Bacteria</taxon>
        <taxon>Bacillati</taxon>
        <taxon>Bacillota</taxon>
        <taxon>Clostridia</taxon>
        <taxon>Eubacteriales</taxon>
        <taxon>Oscillospiraceae</taxon>
        <taxon>Faecalibacterium</taxon>
    </lineage>
</organism>
<dbReference type="Proteomes" id="UP000004619">
    <property type="component" value="Unassembled WGS sequence"/>
</dbReference>